<dbReference type="RefSeq" id="WP_029220487.1">
    <property type="nucleotide sequence ID" value="NZ_CAWLZN010000001.1"/>
</dbReference>
<sequence length="403" mass="45412">MLRFDHILIASSSEQQTRHIRETLHNLGICSVVVANSGSSLKTALGYKRYDLLIISTQFLDVAPTQLLDMIAETNFVGNILFVGILEQKIKDSIRKYCNERTRRCIRIEFSYDPVQAFEIADLMLQTSHHSSEVKNSNFPALNELSDLLAHRAGDIAIKCQPYRFADSGLLAGAEMKVQWPHLLLSDIDRKDKYFFKILEDHDLEAKLTNIMLNSAAGIMREIDGYGAFQLIINISGRHITSLEWADSLIKRIQQDGISCRQIAFKIDLSDHDEQRTMEAAVAHLRANGIDCIVDKLCTPHELLNLAKSAPFSAMTIGSLITKRARELKTTHVMLDNLISLAHTLGLQVIAQGIDTQEDLIRMRSMQCDYLQGSSVGETLKPAEMVALARSQYLRLFRQRQVA</sequence>
<feature type="domain" description="EAL" evidence="1">
    <location>
        <begin position="138"/>
        <end position="393"/>
    </location>
</feature>
<keyword evidence="3" id="KW-1185">Reference proteome</keyword>
<protein>
    <submittedName>
        <fullName evidence="2">EAL domain-containing protein</fullName>
    </submittedName>
</protein>
<dbReference type="Pfam" id="PF00563">
    <property type="entry name" value="EAL"/>
    <property type="match status" value="1"/>
</dbReference>
<dbReference type="EMBL" id="JAJGQJ010000132">
    <property type="protein sequence ID" value="MCC4622641.1"/>
    <property type="molecule type" value="Genomic_DNA"/>
</dbReference>
<reference evidence="2 3" key="1">
    <citation type="submission" date="2021-10" db="EMBL/GenBank/DDBJ databases">
        <title>Genome sequencing of Xanthomonas strains from NCPPB.</title>
        <authorList>
            <person name="Hussein R."/>
            <person name="Harrison J."/>
            <person name="Studholme D.J."/>
            <person name="Vicente J."/>
            <person name="Grant M."/>
        </authorList>
    </citation>
    <scope>NUCLEOTIDE SEQUENCE [LARGE SCALE GENOMIC DNA]</scope>
    <source>
        <strain evidence="2 3">NCPPB 101</strain>
    </source>
</reference>
<dbReference type="InterPro" id="IPR001633">
    <property type="entry name" value="EAL_dom"/>
</dbReference>
<comment type="caution">
    <text evidence="2">The sequence shown here is derived from an EMBL/GenBank/DDBJ whole genome shotgun (WGS) entry which is preliminary data.</text>
</comment>
<gene>
    <name evidence="2" type="ORF">LL965_22350</name>
</gene>
<dbReference type="Gene3D" id="3.20.20.450">
    <property type="entry name" value="EAL domain"/>
    <property type="match status" value="1"/>
</dbReference>
<dbReference type="PANTHER" id="PTHR33121:SF70">
    <property type="entry name" value="SIGNALING PROTEIN YKOW"/>
    <property type="match status" value="1"/>
</dbReference>
<dbReference type="Proteomes" id="UP001199206">
    <property type="component" value="Unassembled WGS sequence"/>
</dbReference>
<organism evidence="2 3">
    <name type="scientific">Xanthomonas cassavae CFBP 4642</name>
    <dbReference type="NCBI Taxonomy" id="1219375"/>
    <lineage>
        <taxon>Bacteria</taxon>
        <taxon>Pseudomonadati</taxon>
        <taxon>Pseudomonadota</taxon>
        <taxon>Gammaproteobacteria</taxon>
        <taxon>Lysobacterales</taxon>
        <taxon>Lysobacteraceae</taxon>
        <taxon>Xanthomonas</taxon>
    </lineage>
</organism>
<evidence type="ECO:0000313" key="3">
    <source>
        <dbReference type="Proteomes" id="UP001199206"/>
    </source>
</evidence>
<accession>A0ABS8HMU7</accession>
<dbReference type="PROSITE" id="PS50883">
    <property type="entry name" value="EAL"/>
    <property type="match status" value="1"/>
</dbReference>
<dbReference type="InterPro" id="IPR035919">
    <property type="entry name" value="EAL_sf"/>
</dbReference>
<name>A0ABS8HMU7_9XANT</name>
<proteinExistence type="predicted"/>
<evidence type="ECO:0000313" key="2">
    <source>
        <dbReference type="EMBL" id="MCC4622641.1"/>
    </source>
</evidence>
<dbReference type="SUPFAM" id="SSF141868">
    <property type="entry name" value="EAL domain-like"/>
    <property type="match status" value="1"/>
</dbReference>
<dbReference type="SMART" id="SM00052">
    <property type="entry name" value="EAL"/>
    <property type="match status" value="1"/>
</dbReference>
<dbReference type="InterPro" id="IPR050706">
    <property type="entry name" value="Cyclic-di-GMP_PDE-like"/>
</dbReference>
<evidence type="ECO:0000259" key="1">
    <source>
        <dbReference type="PROSITE" id="PS50883"/>
    </source>
</evidence>
<dbReference type="PANTHER" id="PTHR33121">
    <property type="entry name" value="CYCLIC DI-GMP PHOSPHODIESTERASE PDEF"/>
    <property type="match status" value="1"/>
</dbReference>
<dbReference type="CDD" id="cd01948">
    <property type="entry name" value="EAL"/>
    <property type="match status" value="1"/>
</dbReference>